<dbReference type="InterPro" id="IPR010658">
    <property type="entry name" value="Nodulin-like"/>
</dbReference>
<evidence type="ECO:0000259" key="7">
    <source>
        <dbReference type="Pfam" id="PF06813"/>
    </source>
</evidence>
<dbReference type="PANTHER" id="PTHR21576">
    <property type="entry name" value="UNCHARACTERIZED NODULIN-LIKE PROTEIN"/>
    <property type="match status" value="1"/>
</dbReference>
<feature type="domain" description="Nodulin-like" evidence="7">
    <location>
        <begin position="108"/>
        <end position="217"/>
    </location>
</feature>
<dbReference type="Pfam" id="PF06813">
    <property type="entry name" value="Nodulin-like"/>
    <property type="match status" value="2"/>
</dbReference>
<proteinExistence type="predicted"/>
<feature type="domain" description="Nodulin-like" evidence="7">
    <location>
        <begin position="5"/>
        <end position="107"/>
    </location>
</feature>
<evidence type="ECO:0008006" key="11">
    <source>
        <dbReference type="Google" id="ProtNLM"/>
    </source>
</evidence>
<protein>
    <recommendedName>
        <fullName evidence="11">Nodulin-like domain-containing protein</fullName>
    </recommendedName>
</protein>
<feature type="domain" description="NFD4 C-terminal" evidence="8">
    <location>
        <begin position="326"/>
        <end position="524"/>
    </location>
</feature>
<feature type="transmembrane region" description="Helical" evidence="6">
    <location>
        <begin position="174"/>
        <end position="194"/>
    </location>
</feature>
<evidence type="ECO:0000256" key="2">
    <source>
        <dbReference type="ARBA" id="ARBA00022692"/>
    </source>
</evidence>
<gene>
    <name evidence="9" type="ORF">WJX73_008884</name>
</gene>
<feature type="transmembrane region" description="Helical" evidence="6">
    <location>
        <begin position="499"/>
        <end position="519"/>
    </location>
</feature>
<dbReference type="InterPro" id="IPR036259">
    <property type="entry name" value="MFS_trans_sf"/>
</dbReference>
<keyword evidence="10" id="KW-1185">Reference proteome</keyword>
<evidence type="ECO:0000256" key="5">
    <source>
        <dbReference type="SAM" id="MobiDB-lite"/>
    </source>
</evidence>
<keyword evidence="4 6" id="KW-0472">Membrane</keyword>
<dbReference type="SUPFAM" id="SSF103473">
    <property type="entry name" value="MFS general substrate transporter"/>
    <property type="match status" value="1"/>
</dbReference>
<name>A0AAW1PB14_9CHLO</name>
<sequence>MLINKWFTLSAAALLQLVSGFVYTFSLFAPAVKLSSNYDQVQLQGIGTAILSGGYLAWAPGLTYDALLQKHHKLAPRLVAGMGSAMISVGLLGIWSQASHSVDLPYWGKVAGILKSYLGLSASICTSVYIAVFKPNELDFLIFLAVAALALGAIAVPFLNYAPEHSSAIDAGSRLNVVSFILVAVILYQAVSVFTSVEFHASRTSSLLQVCGVLALLAAATAIIPQGTGGLFSRPSPAAARMADADALVPHDDDEAERSMPRSEQANKGHPEAGDCATSANLRQRSQHFPDAEQRHLIPSPPGQQPEAGSEDAQGEEQPTLPQCLLTLDYWLLSSSFVTIMGAGFTLLNNLGQMVQSRGASHPEAHVLAFTTCNCLGRLACGTASEHFLHRYGTARTLFPMILAIGTSVVDFSVAFGPTTTLLPLAAAGGLFFGAQWPLMPTLTAEVFGNRHFCANQSVPQAATAVGALLFANQLAGRIYQAHVPAHETTCRGDACFRLTFIILGALTAGQALVSWVFWKRTRHRYR</sequence>
<evidence type="ECO:0000313" key="10">
    <source>
        <dbReference type="Proteomes" id="UP001465755"/>
    </source>
</evidence>
<dbReference type="GO" id="GO:0016020">
    <property type="term" value="C:membrane"/>
    <property type="evidence" value="ECO:0007669"/>
    <property type="project" value="UniProtKB-SubCell"/>
</dbReference>
<keyword evidence="2 6" id="KW-0812">Transmembrane</keyword>
<dbReference type="Gene3D" id="1.20.1250.20">
    <property type="entry name" value="MFS general substrate transporter like domains"/>
    <property type="match status" value="1"/>
</dbReference>
<comment type="subcellular location">
    <subcellularLocation>
        <location evidence="1">Membrane</location>
        <topology evidence="1">Multi-pass membrane protein</topology>
    </subcellularLocation>
</comment>
<evidence type="ECO:0000256" key="4">
    <source>
        <dbReference type="ARBA" id="ARBA00023136"/>
    </source>
</evidence>
<accession>A0AAW1PB14</accession>
<dbReference type="PANTHER" id="PTHR21576:SF158">
    <property type="entry name" value="RIBOSOMAL RNA-PROCESSING PROTEIN 12-LIKE CONSERVED DOMAIN-CONTAINING PROTEIN"/>
    <property type="match status" value="1"/>
</dbReference>
<organism evidence="9 10">
    <name type="scientific">Symbiochloris irregularis</name>
    <dbReference type="NCBI Taxonomy" id="706552"/>
    <lineage>
        <taxon>Eukaryota</taxon>
        <taxon>Viridiplantae</taxon>
        <taxon>Chlorophyta</taxon>
        <taxon>core chlorophytes</taxon>
        <taxon>Trebouxiophyceae</taxon>
        <taxon>Trebouxiales</taxon>
        <taxon>Trebouxiaceae</taxon>
        <taxon>Symbiochloris</taxon>
    </lineage>
</organism>
<dbReference type="InterPro" id="IPR056555">
    <property type="entry name" value="NFD4_C"/>
</dbReference>
<reference evidence="9 10" key="1">
    <citation type="journal article" date="2024" name="Nat. Commun.">
        <title>Phylogenomics reveals the evolutionary origins of lichenization in chlorophyte algae.</title>
        <authorList>
            <person name="Puginier C."/>
            <person name="Libourel C."/>
            <person name="Otte J."/>
            <person name="Skaloud P."/>
            <person name="Haon M."/>
            <person name="Grisel S."/>
            <person name="Petersen M."/>
            <person name="Berrin J.G."/>
            <person name="Delaux P.M."/>
            <person name="Dal Grande F."/>
            <person name="Keller J."/>
        </authorList>
    </citation>
    <scope>NUCLEOTIDE SEQUENCE [LARGE SCALE GENOMIC DNA]</scope>
    <source>
        <strain evidence="9 10">SAG 2036</strain>
    </source>
</reference>
<feature type="region of interest" description="Disordered" evidence="5">
    <location>
        <begin position="251"/>
        <end position="319"/>
    </location>
</feature>
<feature type="transmembrane region" description="Helical" evidence="6">
    <location>
        <begin position="74"/>
        <end position="96"/>
    </location>
</feature>
<dbReference type="Proteomes" id="UP001465755">
    <property type="component" value="Unassembled WGS sequence"/>
</dbReference>
<dbReference type="AlphaFoldDB" id="A0AAW1PB14"/>
<feature type="transmembrane region" description="Helical" evidence="6">
    <location>
        <begin position="206"/>
        <end position="224"/>
    </location>
</feature>
<comment type="caution">
    <text evidence="9">The sequence shown here is derived from an EMBL/GenBank/DDBJ whole genome shotgun (WGS) entry which is preliminary data.</text>
</comment>
<feature type="transmembrane region" description="Helical" evidence="6">
    <location>
        <begin position="44"/>
        <end position="62"/>
    </location>
</feature>
<evidence type="ECO:0000256" key="6">
    <source>
        <dbReference type="SAM" id="Phobius"/>
    </source>
</evidence>
<feature type="transmembrane region" description="Helical" evidence="6">
    <location>
        <begin position="116"/>
        <end position="133"/>
    </location>
</feature>
<feature type="transmembrane region" description="Helical" evidence="6">
    <location>
        <begin position="330"/>
        <end position="348"/>
    </location>
</feature>
<feature type="compositionally biased region" description="Basic and acidic residues" evidence="5">
    <location>
        <begin position="257"/>
        <end position="273"/>
    </location>
</feature>
<keyword evidence="3 6" id="KW-1133">Transmembrane helix</keyword>
<dbReference type="EMBL" id="JALJOQ010000035">
    <property type="protein sequence ID" value="KAK9806691.1"/>
    <property type="molecule type" value="Genomic_DNA"/>
</dbReference>
<evidence type="ECO:0000313" key="9">
    <source>
        <dbReference type="EMBL" id="KAK9806691.1"/>
    </source>
</evidence>
<evidence type="ECO:0000259" key="8">
    <source>
        <dbReference type="Pfam" id="PF23262"/>
    </source>
</evidence>
<feature type="transmembrane region" description="Helical" evidence="6">
    <location>
        <begin position="140"/>
        <end position="162"/>
    </location>
</feature>
<dbReference type="Pfam" id="PF23262">
    <property type="entry name" value="NFD4_C"/>
    <property type="match status" value="1"/>
</dbReference>
<evidence type="ECO:0000256" key="1">
    <source>
        <dbReference type="ARBA" id="ARBA00004141"/>
    </source>
</evidence>
<evidence type="ECO:0000256" key="3">
    <source>
        <dbReference type="ARBA" id="ARBA00022989"/>
    </source>
</evidence>